<dbReference type="Proteomes" id="UP001195769">
    <property type="component" value="Unassembled WGS sequence"/>
</dbReference>
<sequence length="291" mass="32503">MTQHSPASQPANLPTEADVETTPCYTNGDCCDEIHCGHTSFIVDEVKACGTTRKYHIRGVCITTDPGVFYSSDPLNHVISPQLSSNSPFINHRHMIMMIIPSPRYTTLEVRLHAICEESRKYYARHRGAINAQRHQPCTAKTRCQRTNDPPASDLPLIARVAKCFEPHDSHSDDETEGVDAPQTLAECLAILKEAKDAFVLLVKLPTEFVQDVLKKFLDTMPDDSDAAGTSIQKGDITIIQDTINSIKDLHCEVHRGLDTILQMCGVCDEWKAEIAIAYELGELMYQQNDY</sequence>
<keyword evidence="2" id="KW-1185">Reference proteome</keyword>
<dbReference type="RefSeq" id="XP_041223910.1">
    <property type="nucleotide sequence ID" value="XM_041377172.1"/>
</dbReference>
<reference evidence="1" key="1">
    <citation type="journal article" date="2020" name="New Phytol.">
        <title>Comparative genomics reveals dynamic genome evolution in host specialist ectomycorrhizal fungi.</title>
        <authorList>
            <person name="Lofgren L.A."/>
            <person name="Nguyen N.H."/>
            <person name="Vilgalys R."/>
            <person name="Ruytinx J."/>
            <person name="Liao H.L."/>
            <person name="Branco S."/>
            <person name="Kuo A."/>
            <person name="LaButti K."/>
            <person name="Lipzen A."/>
            <person name="Andreopoulos W."/>
            <person name="Pangilinan J."/>
            <person name="Riley R."/>
            <person name="Hundley H."/>
            <person name="Na H."/>
            <person name="Barry K."/>
            <person name="Grigoriev I.V."/>
            <person name="Stajich J.E."/>
            <person name="Kennedy P.G."/>
        </authorList>
    </citation>
    <scope>NUCLEOTIDE SEQUENCE</scope>
    <source>
        <strain evidence="1">FC203</strain>
    </source>
</reference>
<gene>
    <name evidence="1" type="ORF">F5891DRAFT_981973</name>
</gene>
<protein>
    <submittedName>
        <fullName evidence="1">Uncharacterized protein</fullName>
    </submittedName>
</protein>
<proteinExistence type="predicted"/>
<comment type="caution">
    <text evidence="1">The sequence shown here is derived from an EMBL/GenBank/DDBJ whole genome shotgun (WGS) entry which is preliminary data.</text>
</comment>
<dbReference type="GeneID" id="64671470"/>
<accession>A0AAD4HK13</accession>
<name>A0AAD4HK13_9AGAM</name>
<evidence type="ECO:0000313" key="1">
    <source>
        <dbReference type="EMBL" id="KAG1898334.1"/>
    </source>
</evidence>
<evidence type="ECO:0000313" key="2">
    <source>
        <dbReference type="Proteomes" id="UP001195769"/>
    </source>
</evidence>
<dbReference type="EMBL" id="JABBWK010000040">
    <property type="protein sequence ID" value="KAG1898334.1"/>
    <property type="molecule type" value="Genomic_DNA"/>
</dbReference>
<dbReference type="AlphaFoldDB" id="A0AAD4HK13"/>
<organism evidence="1 2">
    <name type="scientific">Suillus fuscotomentosus</name>
    <dbReference type="NCBI Taxonomy" id="1912939"/>
    <lineage>
        <taxon>Eukaryota</taxon>
        <taxon>Fungi</taxon>
        <taxon>Dikarya</taxon>
        <taxon>Basidiomycota</taxon>
        <taxon>Agaricomycotina</taxon>
        <taxon>Agaricomycetes</taxon>
        <taxon>Agaricomycetidae</taxon>
        <taxon>Boletales</taxon>
        <taxon>Suillineae</taxon>
        <taxon>Suillaceae</taxon>
        <taxon>Suillus</taxon>
    </lineage>
</organism>